<accession>A0A1L6BYI6</accession>
<gene>
    <name evidence="1" type="primary">49</name>
    <name evidence="1" type="ORF">PBI_MRMAGOO_49</name>
</gene>
<evidence type="ECO:0000313" key="1">
    <source>
        <dbReference type="EMBL" id="APQ42153.1"/>
    </source>
</evidence>
<dbReference type="Proteomes" id="UP000225965">
    <property type="component" value="Segment"/>
</dbReference>
<dbReference type="GeneID" id="63210613"/>
<name>A0A1L6BYI6_9CAUD</name>
<dbReference type="KEGG" id="vg:63210613"/>
<sequence length="91" mass="10460">MRRLERLIDADDLPIGTIVMPGGHHGAFIRRYRSIHDSYDMKPFPTSSRPRWVVQHDDFSGKSYPTLAEAMEKGFPGHDFTVIYEPLPSPF</sequence>
<evidence type="ECO:0000313" key="2">
    <source>
        <dbReference type="Proteomes" id="UP000225965"/>
    </source>
</evidence>
<keyword evidence="2" id="KW-1185">Reference proteome</keyword>
<reference evidence="1 2" key="1">
    <citation type="submission" date="2016-11" db="EMBL/GenBank/DDBJ databases">
        <authorList>
            <person name="Brown T."/>
            <person name="Davidson K."/>
            <person name="Doll Z."/>
            <person name="Jansson R."/>
            <person name="Janyszek T."/>
            <person name="Lwin C."/>
            <person name="Patil S."/>
            <person name="Piper J."/>
            <person name="Rajendiran N."/>
            <person name="Rittenhouse N.L."/>
            <person name="Younker T.P."/>
            <person name="Zhang J."/>
            <person name="Garlena R.A."/>
            <person name="Russell D.A."/>
            <person name="Pope W.H."/>
            <person name="Jacobs-Sera D."/>
            <person name="Hatfull G.F."/>
        </authorList>
    </citation>
    <scope>NUCLEOTIDE SEQUENCE [LARGE SCALE GENOMIC DNA]</scope>
</reference>
<dbReference type="RefSeq" id="YP_010013955.1">
    <property type="nucleotide sequence ID" value="NC_053515.1"/>
</dbReference>
<protein>
    <submittedName>
        <fullName evidence="1">Uncharacterized protein</fullName>
    </submittedName>
</protein>
<organism evidence="1 2">
    <name type="scientific">Mycobacterium phage MrMagoo</name>
    <dbReference type="NCBI Taxonomy" id="1927020"/>
    <lineage>
        <taxon>Viruses</taxon>
        <taxon>Duplodnaviria</taxon>
        <taxon>Heunggongvirae</taxon>
        <taxon>Uroviricota</taxon>
        <taxon>Caudoviricetes</taxon>
        <taxon>Vilmaviridae</taxon>
        <taxon>Mclasvirinae</taxon>
        <taxon>Reyvirus</taxon>
        <taxon>Reyvirus mrmagoo</taxon>
    </lineage>
</organism>
<proteinExistence type="predicted"/>
<dbReference type="EMBL" id="KY223999">
    <property type="protein sequence ID" value="APQ42153.1"/>
    <property type="molecule type" value="Genomic_DNA"/>
</dbReference>